<comment type="caution">
    <text evidence="1">The sequence shown here is derived from an EMBL/GenBank/DDBJ whole genome shotgun (WGS) entry which is preliminary data.</text>
</comment>
<accession>A0A9D4WSM3</accession>
<reference evidence="1 2" key="1">
    <citation type="journal article" date="2022" name="Nat. Genet.">
        <title>Improved pea reference genome and pan-genome highlight genomic features and evolutionary characteristics.</title>
        <authorList>
            <person name="Yang T."/>
            <person name="Liu R."/>
            <person name="Luo Y."/>
            <person name="Hu S."/>
            <person name="Wang D."/>
            <person name="Wang C."/>
            <person name="Pandey M.K."/>
            <person name="Ge S."/>
            <person name="Xu Q."/>
            <person name="Li N."/>
            <person name="Li G."/>
            <person name="Huang Y."/>
            <person name="Saxena R.K."/>
            <person name="Ji Y."/>
            <person name="Li M."/>
            <person name="Yan X."/>
            <person name="He Y."/>
            <person name="Liu Y."/>
            <person name="Wang X."/>
            <person name="Xiang C."/>
            <person name="Varshney R.K."/>
            <person name="Ding H."/>
            <person name="Gao S."/>
            <person name="Zong X."/>
        </authorList>
    </citation>
    <scope>NUCLEOTIDE SEQUENCE [LARGE SCALE GENOMIC DNA]</scope>
    <source>
        <strain evidence="1 2">cv. Zhongwan 6</strain>
    </source>
</reference>
<sequence length="85" mass="9883">MRGEPIRVTQGVNNHCVVIAENSSPEEEEFYEEEIDVDRFFDVIGVPENKQVKMLAINLKSIAIVWWDKLVIQRQRQSNGPIISW</sequence>
<dbReference type="Gramene" id="Psat05G0337100-T1">
    <property type="protein sequence ID" value="KAI5407089.1"/>
    <property type="gene ID" value="KIW84_053371"/>
</dbReference>
<protein>
    <submittedName>
        <fullName evidence="1">Uncharacterized protein</fullName>
    </submittedName>
</protein>
<keyword evidence="2" id="KW-1185">Reference proteome</keyword>
<organism evidence="1 2">
    <name type="scientific">Pisum sativum</name>
    <name type="common">Garden pea</name>
    <name type="synonym">Lathyrus oleraceus</name>
    <dbReference type="NCBI Taxonomy" id="3888"/>
    <lineage>
        <taxon>Eukaryota</taxon>
        <taxon>Viridiplantae</taxon>
        <taxon>Streptophyta</taxon>
        <taxon>Embryophyta</taxon>
        <taxon>Tracheophyta</taxon>
        <taxon>Spermatophyta</taxon>
        <taxon>Magnoliopsida</taxon>
        <taxon>eudicotyledons</taxon>
        <taxon>Gunneridae</taxon>
        <taxon>Pentapetalae</taxon>
        <taxon>rosids</taxon>
        <taxon>fabids</taxon>
        <taxon>Fabales</taxon>
        <taxon>Fabaceae</taxon>
        <taxon>Papilionoideae</taxon>
        <taxon>50 kb inversion clade</taxon>
        <taxon>NPAAA clade</taxon>
        <taxon>Hologalegina</taxon>
        <taxon>IRL clade</taxon>
        <taxon>Fabeae</taxon>
        <taxon>Lathyrus</taxon>
    </lineage>
</organism>
<gene>
    <name evidence="1" type="ORF">KIW84_053371</name>
</gene>
<evidence type="ECO:0000313" key="1">
    <source>
        <dbReference type="EMBL" id="KAI5407089.1"/>
    </source>
</evidence>
<name>A0A9D4WSM3_PEA</name>
<dbReference type="EMBL" id="JAMSHJ010000005">
    <property type="protein sequence ID" value="KAI5407089.1"/>
    <property type="molecule type" value="Genomic_DNA"/>
</dbReference>
<dbReference type="AlphaFoldDB" id="A0A9D4WSM3"/>
<evidence type="ECO:0000313" key="2">
    <source>
        <dbReference type="Proteomes" id="UP001058974"/>
    </source>
</evidence>
<dbReference type="Proteomes" id="UP001058974">
    <property type="component" value="Chromosome 5"/>
</dbReference>
<proteinExistence type="predicted"/>